<feature type="compositionally biased region" description="Low complexity" evidence="1">
    <location>
        <begin position="191"/>
        <end position="201"/>
    </location>
</feature>
<dbReference type="AlphaFoldDB" id="A0A853APL7"/>
<dbReference type="Gene3D" id="1.10.1740.10">
    <property type="match status" value="1"/>
</dbReference>
<keyword evidence="4" id="KW-1185">Reference proteome</keyword>
<dbReference type="Pfam" id="PF04542">
    <property type="entry name" value="Sigma70_r2"/>
    <property type="match status" value="1"/>
</dbReference>
<feature type="domain" description="RNA polymerase sigma-70 region 2" evidence="2">
    <location>
        <begin position="17"/>
        <end position="78"/>
    </location>
</feature>
<evidence type="ECO:0000313" key="4">
    <source>
        <dbReference type="Proteomes" id="UP000587002"/>
    </source>
</evidence>
<evidence type="ECO:0000256" key="1">
    <source>
        <dbReference type="SAM" id="MobiDB-lite"/>
    </source>
</evidence>
<gene>
    <name evidence="3" type="ORF">HNR68_000871</name>
</gene>
<name>A0A853APL7_9PSEU</name>
<dbReference type="InterPro" id="IPR007627">
    <property type="entry name" value="RNA_pol_sigma70_r2"/>
</dbReference>
<sequence>MRAEQERAFREFVSERALWLRRSAYLFRGDWHLAEDLVQTTLLELYRSWRRVDMSTVDAYARVALLRVWLDERERPWRRAEWHDADPPETGDRDADPAELGERAWDRDVVRRALAEVPPRQRAVLVLCPHRSWRRTASGCCATSSRWSRTTCRAPATSVPRARSRRFRGTGPNHPRPWTCCPARPRRRRWAPGAGAAARGGARARGRDPPARAALRGRPAGRRRALRPAGPPGRVRRRGPHHPAPGLGRPTAKPRTTGSTARS</sequence>
<dbReference type="GO" id="GO:0003700">
    <property type="term" value="F:DNA-binding transcription factor activity"/>
    <property type="evidence" value="ECO:0007669"/>
    <property type="project" value="InterPro"/>
</dbReference>
<feature type="compositionally biased region" description="Polar residues" evidence="1">
    <location>
        <begin position="254"/>
        <end position="263"/>
    </location>
</feature>
<dbReference type="RefSeq" id="WP_179717865.1">
    <property type="nucleotide sequence ID" value="NZ_BAABFH010000001.1"/>
</dbReference>
<evidence type="ECO:0000313" key="3">
    <source>
        <dbReference type="EMBL" id="NYI82241.1"/>
    </source>
</evidence>
<dbReference type="InterPro" id="IPR013325">
    <property type="entry name" value="RNA_pol_sigma_r2"/>
</dbReference>
<comment type="caution">
    <text evidence="3">The sequence shown here is derived from an EMBL/GenBank/DDBJ whole genome shotgun (WGS) entry which is preliminary data.</text>
</comment>
<dbReference type="EMBL" id="JACCFJ010000001">
    <property type="protein sequence ID" value="NYI82241.1"/>
    <property type="molecule type" value="Genomic_DNA"/>
</dbReference>
<evidence type="ECO:0000259" key="2">
    <source>
        <dbReference type="Pfam" id="PF04542"/>
    </source>
</evidence>
<accession>A0A853APL7</accession>
<dbReference type="SUPFAM" id="SSF88946">
    <property type="entry name" value="Sigma2 domain of RNA polymerase sigma factors"/>
    <property type="match status" value="1"/>
</dbReference>
<feature type="region of interest" description="Disordered" evidence="1">
    <location>
        <begin position="156"/>
        <end position="263"/>
    </location>
</feature>
<organism evidence="3 4">
    <name type="scientific">Saccharopolyspora hordei</name>
    <dbReference type="NCBI Taxonomy" id="1838"/>
    <lineage>
        <taxon>Bacteria</taxon>
        <taxon>Bacillati</taxon>
        <taxon>Actinomycetota</taxon>
        <taxon>Actinomycetes</taxon>
        <taxon>Pseudonocardiales</taxon>
        <taxon>Pseudonocardiaceae</taxon>
        <taxon>Saccharopolyspora</taxon>
    </lineage>
</organism>
<dbReference type="Proteomes" id="UP000587002">
    <property type="component" value="Unassembled WGS sequence"/>
</dbReference>
<proteinExistence type="predicted"/>
<reference evidence="3 4" key="1">
    <citation type="submission" date="2020-07" db="EMBL/GenBank/DDBJ databases">
        <title>Sequencing the genomes of 1000 actinobacteria strains.</title>
        <authorList>
            <person name="Klenk H.-P."/>
        </authorList>
    </citation>
    <scope>NUCLEOTIDE SEQUENCE [LARGE SCALE GENOMIC DNA]</scope>
    <source>
        <strain evidence="3 4">DSM 44065</strain>
    </source>
</reference>
<dbReference type="GO" id="GO:0006352">
    <property type="term" value="P:DNA-templated transcription initiation"/>
    <property type="evidence" value="ECO:0007669"/>
    <property type="project" value="InterPro"/>
</dbReference>
<protein>
    <submittedName>
        <fullName evidence="3">RNA polymerase sigma factor (Sigma-70 family)</fullName>
    </submittedName>
</protein>